<keyword evidence="7" id="KW-1185">Reference proteome</keyword>
<dbReference type="RefSeq" id="WP_378142284.1">
    <property type="nucleotide sequence ID" value="NZ_JBHSEF010000024.1"/>
</dbReference>
<sequence length="279" mass="30213">MKWQGRTRSSNVEDRRGMGGKGIAGIGGGLGLIIALIFAFISGDPGVVLDQVTGGSQATAPAQNTAQDDEAAEFVSVVLADTEKIWSQIFEENGMEYTEPTLVLYTGSVDSACGAAGASVGPFYCPADYKLYIDLSFYHDLSTKYNAPGDFAMAYVVAHEVGHHVQTLLGTTEKVMPLRQRLSEEEFNKYLVRFELQADYFSGVWAHHAEGLGYLEEGDIEEALAAASAVGDDTLQKRAQGYVVEESFTHGTSEQRKAWFYKGYENGTIQGGDTFNSGP</sequence>
<reference evidence="7" key="1">
    <citation type="journal article" date="2019" name="Int. J. Syst. Evol. Microbiol.">
        <title>The Global Catalogue of Microorganisms (GCM) 10K type strain sequencing project: providing services to taxonomists for standard genome sequencing and annotation.</title>
        <authorList>
            <consortium name="The Broad Institute Genomics Platform"/>
            <consortium name="The Broad Institute Genome Sequencing Center for Infectious Disease"/>
            <person name="Wu L."/>
            <person name="Ma J."/>
        </authorList>
    </citation>
    <scope>NUCLEOTIDE SEQUENCE [LARGE SCALE GENOMIC DNA]</scope>
    <source>
        <strain evidence="7">CCUG 50353</strain>
    </source>
</reference>
<evidence type="ECO:0000256" key="5">
    <source>
        <dbReference type="SAM" id="Phobius"/>
    </source>
</evidence>
<evidence type="ECO:0000313" key="7">
    <source>
        <dbReference type="Proteomes" id="UP001595733"/>
    </source>
</evidence>
<evidence type="ECO:0000313" key="6">
    <source>
        <dbReference type="EMBL" id="MFC4355722.1"/>
    </source>
</evidence>
<keyword evidence="4 5" id="KW-0472">Membrane</keyword>
<evidence type="ECO:0000256" key="4">
    <source>
        <dbReference type="ARBA" id="ARBA00023136"/>
    </source>
</evidence>
<accession>A0ABV8UY80</accession>
<gene>
    <name evidence="6" type="ORF">ACFO0S_11730</name>
</gene>
<dbReference type="PANTHER" id="PTHR30168:SF0">
    <property type="entry name" value="INNER MEMBRANE PROTEIN"/>
    <property type="match status" value="1"/>
</dbReference>
<protein>
    <submittedName>
        <fullName evidence="6">Neutral zinc metallopeptidase</fullName>
    </submittedName>
</protein>
<evidence type="ECO:0000256" key="2">
    <source>
        <dbReference type="ARBA" id="ARBA00022692"/>
    </source>
</evidence>
<keyword evidence="2 5" id="KW-0812">Transmembrane</keyword>
<evidence type="ECO:0000256" key="3">
    <source>
        <dbReference type="ARBA" id="ARBA00022989"/>
    </source>
</evidence>
<dbReference type="InterPro" id="IPR007343">
    <property type="entry name" value="Uncharacterised_pept_Zn_put"/>
</dbReference>
<comment type="caution">
    <text evidence="6">The sequence shown here is derived from an EMBL/GenBank/DDBJ whole genome shotgun (WGS) entry which is preliminary data.</text>
</comment>
<dbReference type="EMBL" id="JBHSEF010000024">
    <property type="protein sequence ID" value="MFC4355722.1"/>
    <property type="molecule type" value="Genomic_DNA"/>
</dbReference>
<proteinExistence type="predicted"/>
<comment type="subcellular location">
    <subcellularLocation>
        <location evidence="1">Membrane</location>
        <topology evidence="1">Single-pass membrane protein</topology>
    </subcellularLocation>
</comment>
<name>A0ABV8UY80_9BACL</name>
<feature type="transmembrane region" description="Helical" evidence="5">
    <location>
        <begin position="21"/>
        <end position="41"/>
    </location>
</feature>
<dbReference type="Pfam" id="PF04228">
    <property type="entry name" value="Zn_peptidase"/>
    <property type="match status" value="1"/>
</dbReference>
<dbReference type="PANTHER" id="PTHR30168">
    <property type="entry name" value="PUTATIVE MEMBRANE PROTEIN YPFJ"/>
    <property type="match status" value="1"/>
</dbReference>
<evidence type="ECO:0000256" key="1">
    <source>
        <dbReference type="ARBA" id="ARBA00004167"/>
    </source>
</evidence>
<keyword evidence="3 5" id="KW-1133">Transmembrane helix</keyword>
<dbReference type="Proteomes" id="UP001595733">
    <property type="component" value="Unassembled WGS sequence"/>
</dbReference>
<organism evidence="6 7">
    <name type="scientific">Chryseomicrobium palamuruense</name>
    <dbReference type="NCBI Taxonomy" id="682973"/>
    <lineage>
        <taxon>Bacteria</taxon>
        <taxon>Bacillati</taxon>
        <taxon>Bacillota</taxon>
        <taxon>Bacilli</taxon>
        <taxon>Bacillales</taxon>
        <taxon>Caryophanaceae</taxon>
        <taxon>Chryseomicrobium</taxon>
    </lineage>
</organism>